<keyword evidence="4" id="KW-0145">Chemotaxis</keyword>
<feature type="active site" evidence="4">
    <location>
        <position position="45"/>
    </location>
</feature>
<dbReference type="RefSeq" id="WP_317963222.1">
    <property type="nucleotide sequence ID" value="NZ_OX458333.1"/>
</dbReference>
<evidence type="ECO:0000256" key="2">
    <source>
        <dbReference type="ARBA" id="ARBA00039140"/>
    </source>
</evidence>
<dbReference type="PANTHER" id="PTHR42872">
    <property type="entry name" value="PROTEIN-GLUTAMATE METHYLESTERASE/PROTEIN-GLUTAMINE GLUTAMINASE"/>
    <property type="match status" value="1"/>
</dbReference>
<name>A0ABM9I2X5_9GAMM</name>
<feature type="active site" evidence="4">
    <location>
        <position position="18"/>
    </location>
</feature>
<evidence type="ECO:0000256" key="3">
    <source>
        <dbReference type="ARBA" id="ARBA00048267"/>
    </source>
</evidence>
<dbReference type="PROSITE" id="PS50122">
    <property type="entry name" value="CHEB"/>
    <property type="match status" value="1"/>
</dbReference>
<protein>
    <recommendedName>
        <fullName evidence="2">protein-glutamate methylesterase</fullName>
        <ecNumber evidence="2">3.1.1.61</ecNumber>
    </recommendedName>
</protein>
<evidence type="ECO:0000313" key="7">
    <source>
        <dbReference type="Proteomes" id="UP001162030"/>
    </source>
</evidence>
<keyword evidence="7" id="KW-1185">Reference proteome</keyword>
<dbReference type="PANTHER" id="PTHR42872:SF6">
    <property type="entry name" value="PROTEIN-GLUTAMATE METHYLESTERASE_PROTEIN-GLUTAMINE GLUTAMINASE"/>
    <property type="match status" value="1"/>
</dbReference>
<proteinExistence type="predicted"/>
<keyword evidence="1 4" id="KW-0378">Hydrolase</keyword>
<accession>A0ABM9I2X5</accession>
<feature type="active site" evidence="4">
    <location>
        <position position="138"/>
    </location>
</feature>
<dbReference type="InterPro" id="IPR035909">
    <property type="entry name" value="CheB_C"/>
</dbReference>
<dbReference type="Pfam" id="PF01339">
    <property type="entry name" value="CheB_methylest"/>
    <property type="match status" value="1"/>
</dbReference>
<comment type="catalytic activity">
    <reaction evidence="3">
        <text>[protein]-L-glutamate 5-O-methyl ester + H2O = L-glutamyl-[protein] + methanol + H(+)</text>
        <dbReference type="Rhea" id="RHEA:23236"/>
        <dbReference type="Rhea" id="RHEA-COMP:10208"/>
        <dbReference type="Rhea" id="RHEA-COMP:10311"/>
        <dbReference type="ChEBI" id="CHEBI:15377"/>
        <dbReference type="ChEBI" id="CHEBI:15378"/>
        <dbReference type="ChEBI" id="CHEBI:17790"/>
        <dbReference type="ChEBI" id="CHEBI:29973"/>
        <dbReference type="ChEBI" id="CHEBI:82795"/>
        <dbReference type="EC" id="3.1.1.61"/>
    </reaction>
</comment>
<dbReference type="InterPro" id="IPR000673">
    <property type="entry name" value="Sig_transdc_resp-reg_Me-estase"/>
</dbReference>
<evidence type="ECO:0000256" key="1">
    <source>
        <dbReference type="ARBA" id="ARBA00022801"/>
    </source>
</evidence>
<dbReference type="EC" id="3.1.1.61" evidence="2"/>
<reference evidence="6 7" key="1">
    <citation type="submission" date="2023-03" db="EMBL/GenBank/DDBJ databases">
        <authorList>
            <person name="Pearce D."/>
        </authorList>
    </citation>
    <scope>NUCLEOTIDE SEQUENCE [LARGE SCALE GENOMIC DNA]</scope>
    <source>
        <strain evidence="6">Msz</strain>
    </source>
</reference>
<feature type="domain" description="CheB-type methylesterase" evidence="5">
    <location>
        <begin position="5"/>
        <end position="196"/>
    </location>
</feature>
<dbReference type="Proteomes" id="UP001162030">
    <property type="component" value="Chromosome"/>
</dbReference>
<dbReference type="EMBL" id="OX458333">
    <property type="protein sequence ID" value="CAI8856101.1"/>
    <property type="molecule type" value="Genomic_DNA"/>
</dbReference>
<dbReference type="Gene3D" id="3.40.50.180">
    <property type="entry name" value="Methylesterase CheB, C-terminal domain"/>
    <property type="match status" value="1"/>
</dbReference>
<evidence type="ECO:0000256" key="4">
    <source>
        <dbReference type="PROSITE-ProRule" id="PRU00050"/>
    </source>
</evidence>
<gene>
    <name evidence="6" type="primary">cheB</name>
    <name evidence="6" type="ORF">MSZNOR_2605</name>
</gene>
<sequence length="198" mass="20642">MEPCPTPVRPEAIVVGGSAGALNALSTLLADLPDEFTVPMVIVLHLPRRKPSVLAEVLSAKAGRPVREPQDKEPVSSSMIYVAPADYHLLIDQGRTFALSVDEPVNFSLPSIDVLFESAADVFGARLVGVLLSGASADGARGLKAIEDAGGTAIVQAPEDAAMSAMPNAAIALCEHACVLSAKEIREHLLRLAGSDRA</sequence>
<dbReference type="GO" id="GO:0016787">
    <property type="term" value="F:hydrolase activity"/>
    <property type="evidence" value="ECO:0007669"/>
    <property type="project" value="UniProtKB-KW"/>
</dbReference>
<dbReference type="SUPFAM" id="SSF52738">
    <property type="entry name" value="Methylesterase CheB, C-terminal domain"/>
    <property type="match status" value="1"/>
</dbReference>
<organism evidence="6 7">
    <name type="scientific">Methylocaldum szegediense</name>
    <dbReference type="NCBI Taxonomy" id="73780"/>
    <lineage>
        <taxon>Bacteria</taxon>
        <taxon>Pseudomonadati</taxon>
        <taxon>Pseudomonadota</taxon>
        <taxon>Gammaproteobacteria</taxon>
        <taxon>Methylococcales</taxon>
        <taxon>Methylococcaceae</taxon>
        <taxon>Methylocaldum</taxon>
    </lineage>
</organism>
<evidence type="ECO:0000313" key="6">
    <source>
        <dbReference type="EMBL" id="CAI8856101.1"/>
    </source>
</evidence>
<dbReference type="CDD" id="cd16433">
    <property type="entry name" value="CheB"/>
    <property type="match status" value="1"/>
</dbReference>
<evidence type="ECO:0000259" key="5">
    <source>
        <dbReference type="PROSITE" id="PS50122"/>
    </source>
</evidence>